<organism evidence="6 7">
    <name type="scientific">Comamonas suwonensis</name>
    <dbReference type="NCBI Taxonomy" id="2606214"/>
    <lineage>
        <taxon>Bacteria</taxon>
        <taxon>Pseudomonadati</taxon>
        <taxon>Pseudomonadota</taxon>
        <taxon>Betaproteobacteria</taxon>
        <taxon>Burkholderiales</taxon>
        <taxon>Comamonadaceae</taxon>
        <taxon>Comamonas</taxon>
    </lineage>
</organism>
<dbReference type="InterPro" id="IPR001709">
    <property type="entry name" value="Flavoprot_Pyr_Nucl_cyt_Rdtase"/>
</dbReference>
<dbReference type="RefSeq" id="WP_198461594.1">
    <property type="nucleotide sequence ID" value="NZ_JABBCQ020000017.1"/>
</dbReference>
<keyword evidence="2" id="KW-0001">2Fe-2S</keyword>
<dbReference type="PRINTS" id="PR00410">
    <property type="entry name" value="PHEHYDRXLASE"/>
</dbReference>
<dbReference type="InterPro" id="IPR006058">
    <property type="entry name" value="2Fe2S_fd_BS"/>
</dbReference>
<dbReference type="InterPro" id="IPR036010">
    <property type="entry name" value="2Fe-2S_ferredoxin-like_sf"/>
</dbReference>
<accession>A0A843B6C5</accession>
<dbReference type="CDD" id="cd00207">
    <property type="entry name" value="fer2"/>
    <property type="match status" value="1"/>
</dbReference>
<evidence type="ECO:0000313" key="7">
    <source>
        <dbReference type="Proteomes" id="UP000530032"/>
    </source>
</evidence>
<dbReference type="CDD" id="cd06189">
    <property type="entry name" value="flavin_oxioreductase"/>
    <property type="match status" value="1"/>
</dbReference>
<protein>
    <submittedName>
        <fullName evidence="6">CDP-6-deoxy-delta-3,4-glucoseen reductase</fullName>
    </submittedName>
</protein>
<dbReference type="Gene3D" id="3.10.20.30">
    <property type="match status" value="1"/>
</dbReference>
<evidence type="ECO:0000256" key="2">
    <source>
        <dbReference type="ARBA" id="ARBA00022714"/>
    </source>
</evidence>
<dbReference type="InterPro" id="IPR012675">
    <property type="entry name" value="Beta-grasp_dom_sf"/>
</dbReference>
<dbReference type="Gene3D" id="3.40.50.80">
    <property type="entry name" value="Nucleotide-binding domain of ferredoxin-NADP reductase (FNR) module"/>
    <property type="match status" value="1"/>
</dbReference>
<evidence type="ECO:0000259" key="5">
    <source>
        <dbReference type="PROSITE" id="PS51384"/>
    </source>
</evidence>
<comment type="cofactor">
    <cofactor evidence="3">
        <name>[2Fe-2S] cluster</name>
        <dbReference type="ChEBI" id="CHEBI:190135"/>
    </cofactor>
</comment>
<dbReference type="PROSITE" id="PS51085">
    <property type="entry name" value="2FE2S_FER_2"/>
    <property type="match status" value="1"/>
</dbReference>
<dbReference type="InterPro" id="IPR017938">
    <property type="entry name" value="Riboflavin_synthase-like_b-brl"/>
</dbReference>
<dbReference type="InterPro" id="IPR001041">
    <property type="entry name" value="2Fe-2S_ferredoxin-type"/>
</dbReference>
<keyword evidence="2" id="KW-0411">Iron-sulfur</keyword>
<dbReference type="InterPro" id="IPR050415">
    <property type="entry name" value="MRET"/>
</dbReference>
<feature type="domain" description="FAD-binding FR-type" evidence="5">
    <location>
        <begin position="106"/>
        <end position="209"/>
    </location>
</feature>
<keyword evidence="2" id="KW-0479">Metal-binding</keyword>
<gene>
    <name evidence="6" type="ORF">HF327_017385</name>
</gene>
<dbReference type="EMBL" id="JABBCQ020000017">
    <property type="protein sequence ID" value="MBI1626263.1"/>
    <property type="molecule type" value="Genomic_DNA"/>
</dbReference>
<dbReference type="PROSITE" id="PS51384">
    <property type="entry name" value="FAD_FR"/>
    <property type="match status" value="1"/>
</dbReference>
<reference evidence="6" key="1">
    <citation type="submission" date="2020-12" db="EMBL/GenBank/DDBJ databases">
        <title>Comamonas sp. nov., isolated from stream water.</title>
        <authorList>
            <person name="Park K.-H."/>
        </authorList>
    </citation>
    <scope>NUCLEOTIDE SEQUENCE</scope>
    <source>
        <strain evidence="6">EJ-4</strain>
    </source>
</reference>
<name>A0A843B6C5_9BURK</name>
<dbReference type="GO" id="GO:0016491">
    <property type="term" value="F:oxidoreductase activity"/>
    <property type="evidence" value="ECO:0007669"/>
    <property type="project" value="InterPro"/>
</dbReference>
<dbReference type="InterPro" id="IPR001433">
    <property type="entry name" value="OxRdtase_FAD/NAD-bd"/>
</dbReference>
<dbReference type="Pfam" id="PF00175">
    <property type="entry name" value="NAD_binding_1"/>
    <property type="match status" value="1"/>
</dbReference>
<evidence type="ECO:0000256" key="1">
    <source>
        <dbReference type="ARBA" id="ARBA00001974"/>
    </source>
</evidence>
<keyword evidence="7" id="KW-1185">Reference proteome</keyword>
<dbReference type="Pfam" id="PF00111">
    <property type="entry name" value="Fer2"/>
    <property type="match status" value="1"/>
</dbReference>
<dbReference type="PRINTS" id="PR00371">
    <property type="entry name" value="FPNCR"/>
</dbReference>
<evidence type="ECO:0000256" key="3">
    <source>
        <dbReference type="ARBA" id="ARBA00034078"/>
    </source>
</evidence>
<dbReference type="SUPFAM" id="SSF63380">
    <property type="entry name" value="Riboflavin synthase domain-like"/>
    <property type="match status" value="1"/>
</dbReference>
<comment type="caution">
    <text evidence="6">The sequence shown here is derived from an EMBL/GenBank/DDBJ whole genome shotgun (WGS) entry which is preliminary data.</text>
</comment>
<dbReference type="PANTHER" id="PTHR47354:SF5">
    <property type="entry name" value="PROTEIN RFBI"/>
    <property type="match status" value="1"/>
</dbReference>
<dbReference type="GO" id="GO:0051537">
    <property type="term" value="F:2 iron, 2 sulfur cluster binding"/>
    <property type="evidence" value="ECO:0007669"/>
    <property type="project" value="UniProtKB-KW"/>
</dbReference>
<dbReference type="Proteomes" id="UP000530032">
    <property type="component" value="Unassembled WGS sequence"/>
</dbReference>
<dbReference type="InterPro" id="IPR017927">
    <property type="entry name" value="FAD-bd_FR_type"/>
</dbReference>
<proteinExistence type="predicted"/>
<dbReference type="SUPFAM" id="SSF54292">
    <property type="entry name" value="2Fe-2S ferredoxin-like"/>
    <property type="match status" value="1"/>
</dbReference>
<comment type="cofactor">
    <cofactor evidence="1">
        <name>FAD</name>
        <dbReference type="ChEBI" id="CHEBI:57692"/>
    </cofactor>
</comment>
<dbReference type="PROSITE" id="PS00197">
    <property type="entry name" value="2FE2S_FER_1"/>
    <property type="match status" value="1"/>
</dbReference>
<dbReference type="InterPro" id="IPR039261">
    <property type="entry name" value="FNR_nucleotide-bd"/>
</dbReference>
<dbReference type="AlphaFoldDB" id="A0A843B6C5"/>
<dbReference type="Pfam" id="PF00970">
    <property type="entry name" value="FAD_binding_6"/>
    <property type="match status" value="1"/>
</dbReference>
<evidence type="ECO:0000259" key="4">
    <source>
        <dbReference type="PROSITE" id="PS51085"/>
    </source>
</evidence>
<feature type="domain" description="2Fe-2S ferredoxin-type" evidence="4">
    <location>
        <begin position="9"/>
        <end position="99"/>
    </location>
</feature>
<dbReference type="Gene3D" id="2.40.30.10">
    <property type="entry name" value="Translation factors"/>
    <property type="match status" value="1"/>
</dbReference>
<dbReference type="InterPro" id="IPR008333">
    <property type="entry name" value="Cbr1-like_FAD-bd_dom"/>
</dbReference>
<dbReference type="PANTHER" id="PTHR47354">
    <property type="entry name" value="NADH OXIDOREDUCTASE HCR"/>
    <property type="match status" value="1"/>
</dbReference>
<evidence type="ECO:0000313" key="6">
    <source>
        <dbReference type="EMBL" id="MBI1626263.1"/>
    </source>
</evidence>
<dbReference type="SUPFAM" id="SSF52343">
    <property type="entry name" value="Ferredoxin reductase-like, C-terminal NADP-linked domain"/>
    <property type="match status" value="1"/>
</dbReference>
<keyword evidence="2" id="KW-0408">Iron</keyword>
<sequence>MTEIANASFEITVQPSGRSFATQGAETILAAAIRTGVGLPYGCKDGACGSCKCKKISGDVSHGTHSDKALSADEEASGYVLTCCATPHSDVVLESRQVTDASSFPIKKMPVRVAALEKKSHDVMQVRLQLPASEKFQYHAGQYVEFILRDGARRAYSMATAPHVQETTPGLELHIRHMEGGKFTDHVFGGMKEKEILRVEGPFGSFFLREDSDKPIILLVSGTGFAPIKALIEHMRHKGINRPTTLYWGGRRPADLYDAAWIAEHTASMPQFKYIPVISDALPEDAWTGRTGFVHQAVMADFADLSGYQVYACGAPIVVDSARAAYTSERALPAEEFYADAFTSEADK</sequence>